<gene>
    <name evidence="1" type="ORF">SAMN02746009_03549</name>
</gene>
<name>A0A1M7E874_9BACT</name>
<accession>A0A1M7E874</accession>
<protein>
    <submittedName>
        <fullName evidence="1">Uncharacterized protein</fullName>
    </submittedName>
</protein>
<evidence type="ECO:0000313" key="1">
    <source>
        <dbReference type="EMBL" id="SHL87937.1"/>
    </source>
</evidence>
<dbReference type="OrthoDB" id="879730at2"/>
<evidence type="ECO:0000313" key="2">
    <source>
        <dbReference type="Proteomes" id="UP000183947"/>
    </source>
</evidence>
<organism evidence="1 2">
    <name type="scientific">Hymenobacter psychrotolerans DSM 18569</name>
    <dbReference type="NCBI Taxonomy" id="1121959"/>
    <lineage>
        <taxon>Bacteria</taxon>
        <taxon>Pseudomonadati</taxon>
        <taxon>Bacteroidota</taxon>
        <taxon>Cytophagia</taxon>
        <taxon>Cytophagales</taxon>
        <taxon>Hymenobacteraceae</taxon>
        <taxon>Hymenobacter</taxon>
    </lineage>
</organism>
<dbReference type="Proteomes" id="UP000183947">
    <property type="component" value="Unassembled WGS sequence"/>
</dbReference>
<dbReference type="RefSeq" id="WP_073288020.1">
    <property type="nucleotide sequence ID" value="NZ_FRAS01000024.1"/>
</dbReference>
<dbReference type="STRING" id="1121959.SAMN02746009_03549"/>
<proteinExistence type="predicted"/>
<reference evidence="2" key="1">
    <citation type="submission" date="2016-11" db="EMBL/GenBank/DDBJ databases">
        <authorList>
            <person name="Varghese N."/>
            <person name="Submissions S."/>
        </authorList>
    </citation>
    <scope>NUCLEOTIDE SEQUENCE [LARGE SCALE GENOMIC DNA]</scope>
    <source>
        <strain evidence="2">DSM 18569</strain>
    </source>
</reference>
<dbReference type="EMBL" id="FRAS01000024">
    <property type="protein sequence ID" value="SHL87937.1"/>
    <property type="molecule type" value="Genomic_DNA"/>
</dbReference>
<keyword evidence="2" id="KW-1185">Reference proteome</keyword>
<sequence length="271" mass="31357">MERLEIWSRHFTPASTWNELTRAQLGEVVHVLYGPEHFWPARLRLLSIVSGAPLELLTDLPVLQVKQLYSLTDFIYSDEHRLTRQLLPELRLPARVDRKQRRWMGAGDNLSGVSFGEFIFADTYFCAYARHQAPEALSHFIASLYRPARRKGPRPGDADWSGDVREAFNEHNIEYHARVLRWLPEVDQLSIYLWYRGCRAQLQADFPQVFEAAETDTRRHQKGDWGRVLRSLSGDTFGPLEQTARQSARTVLAELCDLAREARHLNSTSSR</sequence>
<dbReference type="AlphaFoldDB" id="A0A1M7E874"/>